<reference evidence="7" key="1">
    <citation type="submission" date="2021-11" db="EMBL/GenBank/DDBJ databases">
        <authorList>
            <person name="Islam A."/>
            <person name="Islam S."/>
            <person name="Flora M.S."/>
            <person name="Rahman M."/>
            <person name="Ziaur R.M."/>
            <person name="Epstein J.H."/>
            <person name="Hassan M."/>
            <person name="Klassen M."/>
            <person name="Woodard K."/>
            <person name="Webb A."/>
            <person name="Webby R.J."/>
            <person name="El Zowalaty M.E."/>
        </authorList>
    </citation>
    <scope>NUCLEOTIDE SEQUENCE</scope>
    <source>
        <strain evidence="7">Pbs3</strain>
    </source>
</reference>
<accession>A0AAU9L9F0</accession>
<feature type="transmembrane region" description="Helical" evidence="6">
    <location>
        <begin position="6"/>
        <end position="29"/>
    </location>
</feature>
<evidence type="ECO:0000313" key="8">
    <source>
        <dbReference type="Proteomes" id="UP001160483"/>
    </source>
</evidence>
<comment type="subcellular location">
    <subcellularLocation>
        <location evidence="1">Membrane</location>
        <topology evidence="1">Multi-pass membrane protein</topology>
    </subcellularLocation>
</comment>
<proteinExistence type="predicted"/>
<protein>
    <recommendedName>
        <fullName evidence="9">Major facilitator superfamily (MFS) profile domain-containing protein</fullName>
    </recommendedName>
</protein>
<keyword evidence="3 6" id="KW-0812">Transmembrane</keyword>
<evidence type="ECO:0000313" key="7">
    <source>
        <dbReference type="EMBL" id="CAH0482065.1"/>
    </source>
</evidence>
<evidence type="ECO:0000256" key="2">
    <source>
        <dbReference type="ARBA" id="ARBA00022448"/>
    </source>
</evidence>
<organism evidence="7 8">
    <name type="scientific">Peronospora belbahrii</name>
    <dbReference type="NCBI Taxonomy" id="622444"/>
    <lineage>
        <taxon>Eukaryota</taxon>
        <taxon>Sar</taxon>
        <taxon>Stramenopiles</taxon>
        <taxon>Oomycota</taxon>
        <taxon>Peronosporomycetes</taxon>
        <taxon>Peronosporales</taxon>
        <taxon>Peronosporaceae</taxon>
        <taxon>Peronospora</taxon>
    </lineage>
</organism>
<dbReference type="GO" id="GO:0016020">
    <property type="term" value="C:membrane"/>
    <property type="evidence" value="ECO:0007669"/>
    <property type="project" value="UniProtKB-SubCell"/>
</dbReference>
<name>A0AAU9L9F0_9STRA</name>
<dbReference type="SUPFAM" id="SSF103473">
    <property type="entry name" value="MFS general substrate transporter"/>
    <property type="match status" value="1"/>
</dbReference>
<keyword evidence="5 6" id="KW-0472">Membrane</keyword>
<evidence type="ECO:0000256" key="6">
    <source>
        <dbReference type="SAM" id="Phobius"/>
    </source>
</evidence>
<dbReference type="PANTHER" id="PTHR23504">
    <property type="entry name" value="MAJOR FACILITATOR SUPERFAMILY DOMAIN-CONTAINING PROTEIN 10"/>
    <property type="match status" value="1"/>
</dbReference>
<sequence>MDDRALIFGLLMSVYGFLQFFTAPIVGSLSDSYGPLFKHSLEIIKLTVTDGEQIHKRTASIGKLNAATNAGFIIGPIIGGYRSRQLEYRRQRL</sequence>
<evidence type="ECO:0000256" key="4">
    <source>
        <dbReference type="ARBA" id="ARBA00022989"/>
    </source>
</evidence>
<comment type="caution">
    <text evidence="7">The sequence shown here is derived from an EMBL/GenBank/DDBJ whole genome shotgun (WGS) entry which is preliminary data.</text>
</comment>
<evidence type="ECO:0008006" key="9">
    <source>
        <dbReference type="Google" id="ProtNLM"/>
    </source>
</evidence>
<dbReference type="AlphaFoldDB" id="A0AAU9L9F0"/>
<keyword evidence="2" id="KW-0813">Transport</keyword>
<evidence type="ECO:0000256" key="5">
    <source>
        <dbReference type="ARBA" id="ARBA00023136"/>
    </source>
</evidence>
<keyword evidence="4 6" id="KW-1133">Transmembrane helix</keyword>
<gene>
    <name evidence="7" type="ORF">PBS003_LOCUS8663</name>
</gene>
<evidence type="ECO:0000256" key="3">
    <source>
        <dbReference type="ARBA" id="ARBA00022692"/>
    </source>
</evidence>
<dbReference type="PANTHER" id="PTHR23504:SF14">
    <property type="entry name" value="MAJOR FACILITATOR SUPERFAMILY DOMAIN-CONTAINING PROTEIN 9"/>
    <property type="match status" value="1"/>
</dbReference>
<evidence type="ECO:0000256" key="1">
    <source>
        <dbReference type="ARBA" id="ARBA00004141"/>
    </source>
</evidence>
<dbReference type="InterPro" id="IPR036259">
    <property type="entry name" value="MFS_trans_sf"/>
</dbReference>
<dbReference type="EMBL" id="CAKKTJ010000331">
    <property type="protein sequence ID" value="CAH0482065.1"/>
    <property type="molecule type" value="Genomic_DNA"/>
</dbReference>
<dbReference type="Proteomes" id="UP001160483">
    <property type="component" value="Unassembled WGS sequence"/>
</dbReference>